<gene>
    <name evidence="1" type="ORF">SAMN05216462_1212</name>
</gene>
<accession>A0A1H4AGC2</accession>
<dbReference type="InterPro" id="IPR035093">
    <property type="entry name" value="RelE/ParE_toxin_dom_sf"/>
</dbReference>
<evidence type="ECO:0000313" key="1">
    <source>
        <dbReference type="EMBL" id="SEA35113.1"/>
    </source>
</evidence>
<sequence>MAKIIWHENVLILLDKHINYAYLEFGKSTALRWKTEIAAFEERVKLFPESYPPEELLANESVLYRRRHLMNRRFKLIHYYDEAADTVHVVDIWDVRMNPETLILRIK</sequence>
<dbReference type="EMBL" id="FNRF01000002">
    <property type="protein sequence ID" value="SEA35113.1"/>
    <property type="molecule type" value="Genomic_DNA"/>
</dbReference>
<organism evidence="1 2">
    <name type="scientific">Xylanibacter ruminicola</name>
    <name type="common">Prevotella ruminicola</name>
    <dbReference type="NCBI Taxonomy" id="839"/>
    <lineage>
        <taxon>Bacteria</taxon>
        <taxon>Pseudomonadati</taxon>
        <taxon>Bacteroidota</taxon>
        <taxon>Bacteroidia</taxon>
        <taxon>Bacteroidales</taxon>
        <taxon>Prevotellaceae</taxon>
        <taxon>Xylanibacter</taxon>
    </lineage>
</organism>
<protein>
    <submittedName>
        <fullName evidence="1">ParE toxin of type II toxin-antitoxin system, parDE</fullName>
    </submittedName>
</protein>
<dbReference type="Gene3D" id="3.30.2310.20">
    <property type="entry name" value="RelE-like"/>
    <property type="match status" value="1"/>
</dbReference>
<dbReference type="Proteomes" id="UP000182257">
    <property type="component" value="Unassembled WGS sequence"/>
</dbReference>
<reference evidence="1 2" key="1">
    <citation type="submission" date="2016-10" db="EMBL/GenBank/DDBJ databases">
        <authorList>
            <person name="de Groot N.N."/>
        </authorList>
    </citation>
    <scope>NUCLEOTIDE SEQUENCE [LARGE SCALE GENOMIC DNA]</scope>
    <source>
        <strain evidence="1 2">D31d</strain>
    </source>
</reference>
<proteinExistence type="predicted"/>
<evidence type="ECO:0000313" key="2">
    <source>
        <dbReference type="Proteomes" id="UP000182257"/>
    </source>
</evidence>
<name>A0A1H4AGC2_XYLRU</name>
<dbReference type="AlphaFoldDB" id="A0A1H4AGC2"/>
<dbReference type="RefSeq" id="WP_074760682.1">
    <property type="nucleotide sequence ID" value="NZ_FNRF01000002.1"/>
</dbReference>